<sequence>MKIDGCTRHNRSYLGVNVQFSKPSDSGGGIQVRTLAVRDCDGIHSGQHTKDMLVQIMSDFEISHDQIFAIVSDNAANMIKTVSLFNQESGEREAGTGTSLAPNEDSPDEPDEDAPDGESEDEDGDAADAHNEDGDAADGDMPDLRAAVSAAPPTASHMRCAAHTLQLAVRDGIKSVSTLLAGARSVVKKLRTPHLVAVIKRRGALSPILDNETRWSSTGRMLTRLLELRPVVEDLGAANPQLHLSNDKWQQLQSLADALVEPTATMARLQAAELTPGLFLKEWKLLKRKLEANGTRLAAAIAAAMDRRQGRLFECDLFLGAVYVDLRYRLLLDEADLNYAERVFNRIVERESQIRCPETSHGEGSGEPGSQQTARAANDGTGNNASSTSSEDELEQALDRLQQRRRLTDAELTSTLREDLEKVRHLPRVKSKDAFEAICSSFPSQVRNAACALTALPVTQVSVERLFSALKFILSDARSTMKPDLVEAILILRTNWQ</sequence>
<dbReference type="PANTHER" id="PTHR46481">
    <property type="entry name" value="ZINC FINGER BED DOMAIN-CONTAINING PROTEIN 4"/>
    <property type="match status" value="1"/>
</dbReference>
<keyword evidence="2" id="KW-0479">Metal-binding</keyword>
<dbReference type="Proteomes" id="UP000440578">
    <property type="component" value="Unassembled WGS sequence"/>
</dbReference>
<protein>
    <submittedName>
        <fullName evidence="8">Zinc finger BED domain-containing protein RICESLEEPER 2</fullName>
    </submittedName>
</protein>
<comment type="subcellular location">
    <subcellularLocation>
        <location evidence="1">Nucleus</location>
    </subcellularLocation>
</comment>
<proteinExistence type="predicted"/>
<dbReference type="InterPro" id="IPR012337">
    <property type="entry name" value="RNaseH-like_sf"/>
</dbReference>
<comment type="caution">
    <text evidence="8">The sequence shown here is derived from an EMBL/GenBank/DDBJ whole genome shotgun (WGS) entry which is preliminary data.</text>
</comment>
<gene>
    <name evidence="8" type="ORF">FJT64_003663</name>
</gene>
<evidence type="ECO:0000256" key="2">
    <source>
        <dbReference type="ARBA" id="ARBA00022723"/>
    </source>
</evidence>
<feature type="region of interest" description="Disordered" evidence="6">
    <location>
        <begin position="355"/>
        <end position="395"/>
    </location>
</feature>
<dbReference type="InterPro" id="IPR008906">
    <property type="entry name" value="HATC_C_dom"/>
</dbReference>
<organism evidence="8 9">
    <name type="scientific">Amphibalanus amphitrite</name>
    <name type="common">Striped barnacle</name>
    <name type="synonym">Balanus amphitrite</name>
    <dbReference type="NCBI Taxonomy" id="1232801"/>
    <lineage>
        <taxon>Eukaryota</taxon>
        <taxon>Metazoa</taxon>
        <taxon>Ecdysozoa</taxon>
        <taxon>Arthropoda</taxon>
        <taxon>Crustacea</taxon>
        <taxon>Multicrustacea</taxon>
        <taxon>Cirripedia</taxon>
        <taxon>Thoracica</taxon>
        <taxon>Thoracicalcarea</taxon>
        <taxon>Balanomorpha</taxon>
        <taxon>Balanoidea</taxon>
        <taxon>Balanidae</taxon>
        <taxon>Amphibalaninae</taxon>
        <taxon>Amphibalanus</taxon>
    </lineage>
</organism>
<dbReference type="SUPFAM" id="SSF53098">
    <property type="entry name" value="Ribonuclease H-like"/>
    <property type="match status" value="1"/>
</dbReference>
<feature type="compositionally biased region" description="Polar residues" evidence="6">
    <location>
        <begin position="368"/>
        <end position="389"/>
    </location>
</feature>
<keyword evidence="3" id="KW-0863">Zinc-finger</keyword>
<feature type="domain" description="HAT C-terminal dimerisation" evidence="7">
    <location>
        <begin position="448"/>
        <end position="495"/>
    </location>
</feature>
<dbReference type="Pfam" id="PF05699">
    <property type="entry name" value="Dimer_Tnp_hAT"/>
    <property type="match status" value="1"/>
</dbReference>
<keyword evidence="4" id="KW-0862">Zinc</keyword>
<keyword evidence="9" id="KW-1185">Reference proteome</keyword>
<dbReference type="PANTHER" id="PTHR46481:SF10">
    <property type="entry name" value="ZINC FINGER BED DOMAIN-CONTAINING PROTEIN 39"/>
    <property type="match status" value="1"/>
</dbReference>
<evidence type="ECO:0000256" key="4">
    <source>
        <dbReference type="ARBA" id="ARBA00022833"/>
    </source>
</evidence>
<evidence type="ECO:0000256" key="3">
    <source>
        <dbReference type="ARBA" id="ARBA00022771"/>
    </source>
</evidence>
<dbReference type="InterPro" id="IPR052035">
    <property type="entry name" value="ZnF_BED_domain_contain"/>
</dbReference>
<keyword evidence="5" id="KW-0539">Nucleus</keyword>
<dbReference type="EMBL" id="VIIS01001397">
    <property type="protein sequence ID" value="KAF0299062.1"/>
    <property type="molecule type" value="Genomic_DNA"/>
</dbReference>
<accession>A0A6A4W7X2</accession>
<evidence type="ECO:0000313" key="8">
    <source>
        <dbReference type="EMBL" id="KAF0299062.1"/>
    </source>
</evidence>
<dbReference type="GO" id="GO:0008270">
    <property type="term" value="F:zinc ion binding"/>
    <property type="evidence" value="ECO:0007669"/>
    <property type="project" value="UniProtKB-KW"/>
</dbReference>
<feature type="compositionally biased region" description="Acidic residues" evidence="6">
    <location>
        <begin position="105"/>
        <end position="126"/>
    </location>
</feature>
<evidence type="ECO:0000256" key="6">
    <source>
        <dbReference type="SAM" id="MobiDB-lite"/>
    </source>
</evidence>
<dbReference type="GO" id="GO:0046983">
    <property type="term" value="F:protein dimerization activity"/>
    <property type="evidence" value="ECO:0007669"/>
    <property type="project" value="InterPro"/>
</dbReference>
<dbReference type="AlphaFoldDB" id="A0A6A4W7X2"/>
<name>A0A6A4W7X2_AMPAM</name>
<reference evidence="8 9" key="1">
    <citation type="submission" date="2019-07" db="EMBL/GenBank/DDBJ databases">
        <title>Draft genome assembly of a fouling barnacle, Amphibalanus amphitrite (Darwin, 1854): The first reference genome for Thecostraca.</title>
        <authorList>
            <person name="Kim W."/>
        </authorList>
    </citation>
    <scope>NUCLEOTIDE SEQUENCE [LARGE SCALE GENOMIC DNA]</scope>
    <source>
        <strain evidence="8">SNU_AA5</strain>
        <tissue evidence="8">Soma without cirri and trophi</tissue>
    </source>
</reference>
<evidence type="ECO:0000313" key="9">
    <source>
        <dbReference type="Proteomes" id="UP000440578"/>
    </source>
</evidence>
<evidence type="ECO:0000259" key="7">
    <source>
        <dbReference type="Pfam" id="PF05699"/>
    </source>
</evidence>
<evidence type="ECO:0000256" key="5">
    <source>
        <dbReference type="ARBA" id="ARBA00023242"/>
    </source>
</evidence>
<dbReference type="GO" id="GO:0005634">
    <property type="term" value="C:nucleus"/>
    <property type="evidence" value="ECO:0007669"/>
    <property type="project" value="UniProtKB-SubCell"/>
</dbReference>
<evidence type="ECO:0000256" key="1">
    <source>
        <dbReference type="ARBA" id="ARBA00004123"/>
    </source>
</evidence>
<feature type="region of interest" description="Disordered" evidence="6">
    <location>
        <begin position="87"/>
        <end position="142"/>
    </location>
</feature>